<evidence type="ECO:0000256" key="1">
    <source>
        <dbReference type="SAM" id="MobiDB-lite"/>
    </source>
</evidence>
<feature type="region of interest" description="Disordered" evidence="1">
    <location>
        <begin position="147"/>
        <end position="167"/>
    </location>
</feature>
<evidence type="ECO:0000313" key="3">
    <source>
        <dbReference type="EMBL" id="SUZ75050.1"/>
    </source>
</evidence>
<evidence type="ECO:0000259" key="2">
    <source>
        <dbReference type="SMART" id="SM00327"/>
    </source>
</evidence>
<dbReference type="AlphaFoldDB" id="A0A381Q7L5"/>
<gene>
    <name evidence="3" type="ORF">METZ01_LOCUS27904</name>
</gene>
<dbReference type="Gene3D" id="3.40.50.410">
    <property type="entry name" value="von Willebrand factor, type A domain"/>
    <property type="match status" value="1"/>
</dbReference>
<name>A0A381Q7L5_9ZZZZ</name>
<feature type="domain" description="VWFA" evidence="2">
    <location>
        <begin position="524"/>
        <end position="707"/>
    </location>
</feature>
<proteinExistence type="predicted"/>
<dbReference type="SMART" id="SM00327">
    <property type="entry name" value="VWA"/>
    <property type="match status" value="1"/>
</dbReference>
<sequence>MLLLETPRYHEPTIKARFGRPAGFDLNGSTIVSYSKEGAMLYRTYKYSQWDGTQRIFEFDADQLMDLLSDDILNHGDVMQALRDMMRQGLQDRDGQQMPGLRELMEQLKNQRRQQMQQHNMDSVVDDLKERLEDIVNTEREGIKRRLDEASEEVESNASEDKEQQGSLLDLLKKRAENNREKLDALPESPAGQIRELLEYDFIDPEAQQKFQDLLDALKSQMAQNMGQQMMDQVKGMSEEDMAATREMMRALNQMIQDKLAGQEPDFDSFMQQFGQMFGDNPPQSFGELMEQMQQQLAQMQSMLDSMSPEARKEMEDALAQALDPETQREMAKFASLMEQLMPMDDLRRQYPFLGDDSLTMEQAMEMMRGLQELDQLEQSLQDAMRTGDMGGIDPDKLAELLGEEARRIYDELDRLRKLLQESGYVTGDDKMDLTARGIRRIGQKALKEVFTHLKKDRMGNHQMDARGANGDLLGETKPYEFGDPFQVDLQATVKNAVLRGGPQVPVTLSPEDFEVFRNEHMTRSATVLLLDQSRSMGLFNNWQAAKKVTLALMALMRSQYPRDSLHIVGFSDYAREIKEEDLAKCTWNAWVSGTNLHHALMLSRKLLSKEKGGTRQILVVTDGEPTAHLEGDRSFFAYPPSHRTELETLKEVRRCTQEDILINTFMLENNYQLVNFVERMTRINSGRAFYSSAANLGEYLLVDYVTNRRKRVSA</sequence>
<dbReference type="InterPro" id="IPR002035">
    <property type="entry name" value="VWF_A"/>
</dbReference>
<dbReference type="InterPro" id="IPR036465">
    <property type="entry name" value="vWFA_dom_sf"/>
</dbReference>
<organism evidence="3">
    <name type="scientific">marine metagenome</name>
    <dbReference type="NCBI Taxonomy" id="408172"/>
    <lineage>
        <taxon>unclassified sequences</taxon>
        <taxon>metagenomes</taxon>
        <taxon>ecological metagenomes</taxon>
    </lineage>
</organism>
<accession>A0A381Q7L5</accession>
<reference evidence="3" key="1">
    <citation type="submission" date="2018-05" db="EMBL/GenBank/DDBJ databases">
        <authorList>
            <person name="Lanie J.A."/>
            <person name="Ng W.-L."/>
            <person name="Kazmierczak K.M."/>
            <person name="Andrzejewski T.M."/>
            <person name="Davidsen T.M."/>
            <person name="Wayne K.J."/>
            <person name="Tettelin H."/>
            <person name="Glass J.I."/>
            <person name="Rusch D."/>
            <person name="Podicherti R."/>
            <person name="Tsui H.-C.T."/>
            <person name="Winkler M.E."/>
        </authorList>
    </citation>
    <scope>NUCLEOTIDE SEQUENCE</scope>
</reference>
<dbReference type="Pfam" id="PF13519">
    <property type="entry name" value="VWA_2"/>
    <property type="match status" value="1"/>
</dbReference>
<protein>
    <recommendedName>
        <fullName evidence="2">VWFA domain-containing protein</fullName>
    </recommendedName>
</protein>
<dbReference type="EMBL" id="UINC01001231">
    <property type="protein sequence ID" value="SUZ75050.1"/>
    <property type="molecule type" value="Genomic_DNA"/>
</dbReference>
<dbReference type="SUPFAM" id="SSF53300">
    <property type="entry name" value="vWA-like"/>
    <property type="match status" value="1"/>
</dbReference>
<dbReference type="CDD" id="cd00198">
    <property type="entry name" value="vWFA"/>
    <property type="match status" value="1"/>
</dbReference>